<protein>
    <submittedName>
        <fullName evidence="2">Membrane protein</fullName>
    </submittedName>
</protein>
<proteinExistence type="predicted"/>
<evidence type="ECO:0000256" key="1">
    <source>
        <dbReference type="SAM" id="Phobius"/>
    </source>
</evidence>
<dbReference type="AlphaFoldDB" id="V5XFP2"/>
<keyword evidence="1" id="KW-0472">Membrane</keyword>
<keyword evidence="3" id="KW-1185">Reference proteome</keyword>
<evidence type="ECO:0000313" key="2">
    <source>
        <dbReference type="EMBL" id="AHC27245.1"/>
    </source>
</evidence>
<dbReference type="Proteomes" id="UP000018763">
    <property type="component" value="Chromosome"/>
</dbReference>
<sequence>MDFLMQWFGYLLAFVLGSALTWVVLVLVVKPCPQESEDRS</sequence>
<gene>
    <name evidence="2" type="ORF">D174_23040</name>
</gene>
<organism evidence="2 3">
    <name type="scientific">Mycolicibacterium neoaurum VKM Ac-1815D</name>
    <dbReference type="NCBI Taxonomy" id="700508"/>
    <lineage>
        <taxon>Bacteria</taxon>
        <taxon>Bacillati</taxon>
        <taxon>Actinomycetota</taxon>
        <taxon>Actinomycetes</taxon>
        <taxon>Mycobacteriales</taxon>
        <taxon>Mycobacteriaceae</taxon>
        <taxon>Mycolicibacterium</taxon>
    </lineage>
</organism>
<dbReference type="GeneID" id="93339559"/>
<keyword evidence="1" id="KW-0812">Transmembrane</keyword>
<dbReference type="EMBL" id="CP006936">
    <property type="protein sequence ID" value="AHC27245.1"/>
    <property type="molecule type" value="Genomic_DNA"/>
</dbReference>
<accession>V5XFP2</accession>
<dbReference type="RefSeq" id="WP_019510293.1">
    <property type="nucleotide sequence ID" value="NC_023036.2"/>
</dbReference>
<reference evidence="2 3" key="1">
    <citation type="journal article" date="2014" name="Genome Announc.">
        <title>Complete Genome Sequence of Sterol-Transforming Mycobacterium neoaurum Strain VKM Ac-1815D.</title>
        <authorList>
            <person name="Shtratnikova V.Y."/>
            <person name="Bragin E.Y."/>
            <person name="Dovbnya D.V."/>
            <person name="Pekov Y.A."/>
            <person name="Schelkunov M.I."/>
            <person name="Strizhov N."/>
            <person name="Ivashina T.V."/>
            <person name="Ashapkin V.V."/>
            <person name="Donova M.V."/>
        </authorList>
    </citation>
    <scope>NUCLEOTIDE SEQUENCE [LARGE SCALE GENOMIC DNA]</scope>
    <source>
        <strain evidence="2 3">VKM Ac-1815D</strain>
    </source>
</reference>
<keyword evidence="1" id="KW-1133">Transmembrane helix</keyword>
<name>V5XFP2_MYCNE</name>
<feature type="transmembrane region" description="Helical" evidence="1">
    <location>
        <begin position="6"/>
        <end position="29"/>
    </location>
</feature>
<evidence type="ECO:0000313" key="3">
    <source>
        <dbReference type="Proteomes" id="UP000018763"/>
    </source>
</evidence>